<protein>
    <recommendedName>
        <fullName evidence="2">Glycerol-3-phosphate dehydrogenase NAD-dependent N-terminal domain-containing protein</fullName>
    </recommendedName>
</protein>
<dbReference type="GO" id="GO:0016616">
    <property type="term" value="F:oxidoreductase activity, acting on the CH-OH group of donors, NAD or NADP as acceptor"/>
    <property type="evidence" value="ECO:0007669"/>
    <property type="project" value="InterPro"/>
</dbReference>
<feature type="domain" description="Glycerol-3-phosphate dehydrogenase NAD-dependent N-terminal" evidence="2">
    <location>
        <begin position="10"/>
        <end position="107"/>
    </location>
</feature>
<dbReference type="Gene3D" id="3.40.50.720">
    <property type="entry name" value="NAD(P)-binding Rossmann-like Domain"/>
    <property type="match status" value="1"/>
</dbReference>
<dbReference type="RefSeq" id="WP_184382261.1">
    <property type="nucleotide sequence ID" value="NZ_JACIDJ010000001.1"/>
</dbReference>
<keyword evidence="4" id="KW-1185">Reference proteome</keyword>
<dbReference type="GO" id="GO:0046168">
    <property type="term" value="P:glycerol-3-phosphate catabolic process"/>
    <property type="evidence" value="ECO:0007669"/>
    <property type="project" value="InterPro"/>
</dbReference>
<dbReference type="Pfam" id="PF01210">
    <property type="entry name" value="NAD_Gly3P_dh_N"/>
    <property type="match status" value="1"/>
</dbReference>
<dbReference type="AlphaFoldDB" id="A0A840AA11"/>
<sequence>METAGKTLRVAVLGAGPAGTAMAALAAARGHDAVLWSPRGGGTRHILGSVTTRGALAGRWPVRVAADLGRAMEGADAVLICLPPAVLPGGVVRIAGALRGDPDLVFAPSGGLAALLLQRELLARGGVPRIGALPALPLLAQRNGDGSLLVTGHRPRLWLAGLPAAAAPALAELTARIFAVPVDPLPDMLAAGLAEPMALLGAARLLAPARMEEAPLRLLAAFGRERDALAAACGRVLPGLDDLLAGTGPLASLSLADPPLAETLHGLEFLAALGRATRTPLPLLGGALAILKAGMGGGASAHPVLAALDGPTLARALG</sequence>
<evidence type="ECO:0000259" key="2">
    <source>
        <dbReference type="Pfam" id="PF01210"/>
    </source>
</evidence>
<reference evidence="3 4" key="1">
    <citation type="submission" date="2020-08" db="EMBL/GenBank/DDBJ databases">
        <title>Genomic Encyclopedia of Type Strains, Phase IV (KMG-IV): sequencing the most valuable type-strain genomes for metagenomic binning, comparative biology and taxonomic classification.</title>
        <authorList>
            <person name="Goeker M."/>
        </authorList>
    </citation>
    <scope>NUCLEOTIDE SEQUENCE [LARGE SCALE GENOMIC DNA]</scope>
    <source>
        <strain evidence="3 4">DSM 19979</strain>
    </source>
</reference>
<evidence type="ECO:0000313" key="3">
    <source>
        <dbReference type="EMBL" id="MBB3897336.1"/>
    </source>
</evidence>
<accession>A0A840AA11</accession>
<evidence type="ECO:0000256" key="1">
    <source>
        <dbReference type="SAM" id="SignalP"/>
    </source>
</evidence>
<feature type="chain" id="PRO_5032796973" description="Glycerol-3-phosphate dehydrogenase NAD-dependent N-terminal domain-containing protein" evidence="1">
    <location>
        <begin position="24"/>
        <end position="318"/>
    </location>
</feature>
<dbReference type="GO" id="GO:0051287">
    <property type="term" value="F:NAD binding"/>
    <property type="evidence" value="ECO:0007669"/>
    <property type="project" value="InterPro"/>
</dbReference>
<evidence type="ECO:0000313" key="4">
    <source>
        <dbReference type="Proteomes" id="UP000553193"/>
    </source>
</evidence>
<dbReference type="InterPro" id="IPR036291">
    <property type="entry name" value="NAD(P)-bd_dom_sf"/>
</dbReference>
<organism evidence="3 4">
    <name type="scientific">Roseococcus suduntuyensis</name>
    <dbReference type="NCBI Taxonomy" id="455361"/>
    <lineage>
        <taxon>Bacteria</taxon>
        <taxon>Pseudomonadati</taxon>
        <taxon>Pseudomonadota</taxon>
        <taxon>Alphaproteobacteria</taxon>
        <taxon>Acetobacterales</taxon>
        <taxon>Roseomonadaceae</taxon>
        <taxon>Roseococcus</taxon>
    </lineage>
</organism>
<proteinExistence type="predicted"/>
<gene>
    <name evidence="3" type="ORF">GGQ83_000762</name>
</gene>
<dbReference type="SUPFAM" id="SSF51735">
    <property type="entry name" value="NAD(P)-binding Rossmann-fold domains"/>
    <property type="match status" value="1"/>
</dbReference>
<name>A0A840AA11_9PROT</name>
<keyword evidence="1" id="KW-0732">Signal</keyword>
<feature type="signal peptide" evidence="1">
    <location>
        <begin position="1"/>
        <end position="23"/>
    </location>
</feature>
<dbReference type="EMBL" id="JACIDJ010000001">
    <property type="protein sequence ID" value="MBB3897336.1"/>
    <property type="molecule type" value="Genomic_DNA"/>
</dbReference>
<comment type="caution">
    <text evidence="3">The sequence shown here is derived from an EMBL/GenBank/DDBJ whole genome shotgun (WGS) entry which is preliminary data.</text>
</comment>
<dbReference type="InterPro" id="IPR011128">
    <property type="entry name" value="G3P_DH_NAD-dep_N"/>
</dbReference>
<dbReference type="Proteomes" id="UP000553193">
    <property type="component" value="Unassembled WGS sequence"/>
</dbReference>